<dbReference type="GO" id="GO:0003677">
    <property type="term" value="F:DNA binding"/>
    <property type="evidence" value="ECO:0007669"/>
    <property type="project" value="UniProtKB-KW"/>
</dbReference>
<dbReference type="PANTHER" id="PTHR30136">
    <property type="entry name" value="HELIX-TURN-HELIX TRANSCRIPTIONAL REGULATOR, ICLR FAMILY"/>
    <property type="match status" value="1"/>
</dbReference>
<dbReference type="AlphaFoldDB" id="G8RY00"/>
<feature type="domain" description="HTH iclR-type" evidence="4">
    <location>
        <begin position="6"/>
        <end position="66"/>
    </location>
</feature>
<keyword evidence="3" id="KW-0804">Transcription</keyword>
<dbReference type="KEGG" id="mrh:MycrhN_0041"/>
<dbReference type="EMBL" id="CP003169">
    <property type="protein sequence ID" value="AEV70693.1"/>
    <property type="molecule type" value="Genomic_DNA"/>
</dbReference>
<dbReference type="InterPro" id="IPR036388">
    <property type="entry name" value="WH-like_DNA-bd_sf"/>
</dbReference>
<dbReference type="eggNOG" id="COG1414">
    <property type="taxonomic scope" value="Bacteria"/>
</dbReference>
<keyword evidence="7" id="KW-1185">Reference proteome</keyword>
<evidence type="ECO:0000313" key="6">
    <source>
        <dbReference type="EMBL" id="AEV70693.1"/>
    </source>
</evidence>
<dbReference type="STRING" id="710685.MycrhN_0041"/>
<dbReference type="HOGENOM" id="CLU_062618_7_2_11"/>
<protein>
    <submittedName>
        <fullName evidence="6">Transcriptional regulator</fullName>
    </submittedName>
</protein>
<dbReference type="GO" id="GO:0003700">
    <property type="term" value="F:DNA-binding transcription factor activity"/>
    <property type="evidence" value="ECO:0007669"/>
    <property type="project" value="TreeGrafter"/>
</dbReference>
<dbReference type="PROSITE" id="PS51078">
    <property type="entry name" value="ICLR_ED"/>
    <property type="match status" value="1"/>
</dbReference>
<dbReference type="InterPro" id="IPR005471">
    <property type="entry name" value="Tscrpt_reg_IclR_N"/>
</dbReference>
<dbReference type="PANTHER" id="PTHR30136:SF24">
    <property type="entry name" value="HTH-TYPE TRANSCRIPTIONAL REPRESSOR ALLR"/>
    <property type="match status" value="1"/>
</dbReference>
<name>G8RY00_MYCRN</name>
<feature type="domain" description="IclR-ED" evidence="5">
    <location>
        <begin position="67"/>
        <end position="219"/>
    </location>
</feature>
<evidence type="ECO:0000256" key="3">
    <source>
        <dbReference type="ARBA" id="ARBA00023163"/>
    </source>
</evidence>
<evidence type="ECO:0000259" key="5">
    <source>
        <dbReference type="PROSITE" id="PS51078"/>
    </source>
</evidence>
<proteinExistence type="predicted"/>
<keyword evidence="1" id="KW-0805">Transcription regulation</keyword>
<dbReference type="Gene3D" id="1.10.10.10">
    <property type="entry name" value="Winged helix-like DNA-binding domain superfamily/Winged helix DNA-binding domain"/>
    <property type="match status" value="1"/>
</dbReference>
<dbReference type="SUPFAM" id="SSF46785">
    <property type="entry name" value="Winged helix' DNA-binding domain"/>
    <property type="match status" value="1"/>
</dbReference>
<reference evidence="6 7" key="1">
    <citation type="submission" date="2011-12" db="EMBL/GenBank/DDBJ databases">
        <title>Complete sequence of Mycobacterium rhodesiae NBB3.</title>
        <authorList>
            <consortium name="US DOE Joint Genome Institute"/>
            <person name="Lucas S."/>
            <person name="Han J."/>
            <person name="Lapidus A."/>
            <person name="Cheng J.-F."/>
            <person name="Goodwin L."/>
            <person name="Pitluck S."/>
            <person name="Peters L."/>
            <person name="Mikhailova N."/>
            <person name="Gu W."/>
            <person name="Detter J.C."/>
            <person name="Han C."/>
            <person name="Tapia R."/>
            <person name="Land M."/>
            <person name="Hauser L."/>
            <person name="Kyrpides N."/>
            <person name="Ivanova N."/>
            <person name="Pagani I."/>
            <person name="Mattes T."/>
            <person name="Holmes A."/>
            <person name="Rutledge P."/>
            <person name="Paulsen I."/>
            <person name="Coleman N."/>
            <person name="Woyke T."/>
        </authorList>
    </citation>
    <scope>NUCLEOTIDE SEQUENCE [LARGE SCALE GENOMIC DNA]</scope>
    <source>
        <strain evidence="6 7">NBB3</strain>
    </source>
</reference>
<dbReference type="OrthoDB" id="60629at2"/>
<keyword evidence="2" id="KW-0238">DNA-binding</keyword>
<evidence type="ECO:0000256" key="1">
    <source>
        <dbReference type="ARBA" id="ARBA00023015"/>
    </source>
</evidence>
<accession>G8RY00</accession>
<gene>
    <name evidence="6" type="ordered locus">MycrhN_0041</name>
</gene>
<evidence type="ECO:0000259" key="4">
    <source>
        <dbReference type="PROSITE" id="PS51077"/>
    </source>
</evidence>
<evidence type="ECO:0000313" key="7">
    <source>
        <dbReference type="Proteomes" id="UP000005442"/>
    </source>
</evidence>
<dbReference type="InterPro" id="IPR014757">
    <property type="entry name" value="Tscrpt_reg_IclR_C"/>
</dbReference>
<evidence type="ECO:0000256" key="2">
    <source>
        <dbReference type="ARBA" id="ARBA00023125"/>
    </source>
</evidence>
<dbReference type="PATRIC" id="fig|710685.3.peg.42"/>
<sequence length="219" mass="23218">MREVVVTTVDRFTVVIDAFDDATVDLTLDQVATRAALPRSTTHRILDHLVRLNWLKRNDRGYGLGVRAMSWGAGDAADLRLREAAAPALYDLQVKTAAVVHLGVLRGRDIVHVDKLGGPAVPTRVGTSAPAGELALGLAVLAALPPEDAEEQTGADLMAIRRAGVVCRRGDYSPGLTSLAAAIDRRASVGIVVPDSVCAQRYQPLVMAAAARTRAALRA</sequence>
<dbReference type="PROSITE" id="PS51077">
    <property type="entry name" value="HTH_ICLR"/>
    <property type="match status" value="1"/>
</dbReference>
<dbReference type="InterPro" id="IPR050707">
    <property type="entry name" value="HTH_MetabolicPath_Reg"/>
</dbReference>
<dbReference type="SUPFAM" id="SSF55781">
    <property type="entry name" value="GAF domain-like"/>
    <property type="match status" value="1"/>
</dbReference>
<dbReference type="InterPro" id="IPR036390">
    <property type="entry name" value="WH_DNA-bd_sf"/>
</dbReference>
<dbReference type="Pfam" id="PF09339">
    <property type="entry name" value="HTH_IclR"/>
    <property type="match status" value="1"/>
</dbReference>
<organism evidence="6 7">
    <name type="scientific">Mycolicibacterium rhodesiae (strain NBB3)</name>
    <name type="common">Mycobacterium rhodesiae</name>
    <dbReference type="NCBI Taxonomy" id="710685"/>
    <lineage>
        <taxon>Bacteria</taxon>
        <taxon>Bacillati</taxon>
        <taxon>Actinomycetota</taxon>
        <taxon>Actinomycetes</taxon>
        <taxon>Mycobacteriales</taxon>
        <taxon>Mycobacteriaceae</taxon>
        <taxon>Mycolicibacterium</taxon>
    </lineage>
</organism>
<dbReference type="Proteomes" id="UP000005442">
    <property type="component" value="Chromosome"/>
</dbReference>
<dbReference type="Pfam" id="PF01614">
    <property type="entry name" value="IclR_C"/>
    <property type="match status" value="1"/>
</dbReference>
<dbReference type="SMART" id="SM00346">
    <property type="entry name" value="HTH_ICLR"/>
    <property type="match status" value="1"/>
</dbReference>
<dbReference type="GO" id="GO:0045892">
    <property type="term" value="P:negative regulation of DNA-templated transcription"/>
    <property type="evidence" value="ECO:0007669"/>
    <property type="project" value="TreeGrafter"/>
</dbReference>
<dbReference type="InterPro" id="IPR029016">
    <property type="entry name" value="GAF-like_dom_sf"/>
</dbReference>
<dbReference type="Gene3D" id="3.30.450.40">
    <property type="match status" value="1"/>
</dbReference>